<name>A0A1B6E6V7_9HEMI</name>
<dbReference type="InterPro" id="IPR036869">
    <property type="entry name" value="J_dom_sf"/>
</dbReference>
<organism evidence="3">
    <name type="scientific">Clastoptera arizonana</name>
    <name type="common">Arizona spittle bug</name>
    <dbReference type="NCBI Taxonomy" id="38151"/>
    <lineage>
        <taxon>Eukaryota</taxon>
        <taxon>Metazoa</taxon>
        <taxon>Ecdysozoa</taxon>
        <taxon>Arthropoda</taxon>
        <taxon>Hexapoda</taxon>
        <taxon>Insecta</taxon>
        <taxon>Pterygota</taxon>
        <taxon>Neoptera</taxon>
        <taxon>Paraneoptera</taxon>
        <taxon>Hemiptera</taxon>
        <taxon>Auchenorrhyncha</taxon>
        <taxon>Cercopoidea</taxon>
        <taxon>Clastopteridae</taxon>
        <taxon>Clastoptera</taxon>
    </lineage>
</organism>
<evidence type="ECO:0000256" key="1">
    <source>
        <dbReference type="ARBA" id="ARBA00022729"/>
    </source>
</evidence>
<dbReference type="InterPro" id="IPR018253">
    <property type="entry name" value="DnaJ_domain_CS"/>
</dbReference>
<dbReference type="CDD" id="cd10747">
    <property type="entry name" value="DnaJ_C"/>
    <property type="match status" value="1"/>
</dbReference>
<reference evidence="3" key="1">
    <citation type="submission" date="2015-12" db="EMBL/GenBank/DDBJ databases">
        <title>De novo transcriptome assembly of four potential Pierce s Disease insect vectors from Arizona vineyards.</title>
        <authorList>
            <person name="Tassone E.E."/>
        </authorList>
    </citation>
    <scope>NUCLEOTIDE SEQUENCE</scope>
</reference>
<accession>A0A1B6E6V7</accession>
<dbReference type="Pfam" id="PF01556">
    <property type="entry name" value="DnaJ_C"/>
    <property type="match status" value="1"/>
</dbReference>
<dbReference type="SUPFAM" id="SSF46565">
    <property type="entry name" value="Chaperone J-domain"/>
    <property type="match status" value="1"/>
</dbReference>
<dbReference type="FunFam" id="2.60.260.20:FF:000013">
    <property type="entry name" value="DnaJ subfamily B member 11"/>
    <property type="match status" value="1"/>
</dbReference>
<dbReference type="PRINTS" id="PR00625">
    <property type="entry name" value="JDOMAIN"/>
</dbReference>
<dbReference type="Gene3D" id="2.60.260.20">
    <property type="entry name" value="Urease metallochaperone UreE, N-terminal domain"/>
    <property type="match status" value="2"/>
</dbReference>
<gene>
    <name evidence="3" type="ORF">g.8754</name>
</gene>
<feature type="domain" description="J" evidence="2">
    <location>
        <begin position="26"/>
        <end position="90"/>
    </location>
</feature>
<dbReference type="SMART" id="SM00271">
    <property type="entry name" value="DnaJ"/>
    <property type="match status" value="1"/>
</dbReference>
<dbReference type="InterPro" id="IPR002939">
    <property type="entry name" value="DnaJ_C"/>
</dbReference>
<dbReference type="Gene3D" id="1.10.287.110">
    <property type="entry name" value="DnaJ domain"/>
    <property type="match status" value="1"/>
</dbReference>
<dbReference type="AlphaFoldDB" id="A0A1B6E6V7"/>
<dbReference type="GO" id="GO:0005783">
    <property type="term" value="C:endoplasmic reticulum"/>
    <property type="evidence" value="ECO:0007669"/>
    <property type="project" value="TreeGrafter"/>
</dbReference>
<evidence type="ECO:0000259" key="2">
    <source>
        <dbReference type="PROSITE" id="PS50076"/>
    </source>
</evidence>
<evidence type="ECO:0000313" key="3">
    <source>
        <dbReference type="EMBL" id="JAS33663.1"/>
    </source>
</evidence>
<dbReference type="GO" id="GO:0051787">
    <property type="term" value="F:misfolded protein binding"/>
    <property type="evidence" value="ECO:0007669"/>
    <property type="project" value="TreeGrafter"/>
</dbReference>
<dbReference type="PROSITE" id="PS00636">
    <property type="entry name" value="DNAJ_1"/>
    <property type="match status" value="1"/>
</dbReference>
<protein>
    <recommendedName>
        <fullName evidence="2">J domain-containing protein</fullName>
    </recommendedName>
</protein>
<dbReference type="PROSITE" id="PS50076">
    <property type="entry name" value="DNAJ_2"/>
    <property type="match status" value="1"/>
</dbReference>
<dbReference type="SUPFAM" id="SSF49493">
    <property type="entry name" value="HSP40/DnaJ peptide-binding domain"/>
    <property type="match status" value="2"/>
</dbReference>
<dbReference type="PANTHER" id="PTHR44298:SF1">
    <property type="entry name" value="DNAJ HOMOLOG SUBFAMILY B MEMBER 11"/>
    <property type="match status" value="1"/>
</dbReference>
<dbReference type="GO" id="GO:0006457">
    <property type="term" value="P:protein folding"/>
    <property type="evidence" value="ECO:0007669"/>
    <property type="project" value="InterPro"/>
</dbReference>
<proteinExistence type="predicted"/>
<sequence length="356" mass="40163">MVWIQPFNLILVLLIGLIYIVDCGRDFYQILGVSKNANQYQIKKAFRALARQMHPDKSDDPKASEKFSDINDAYSILSNEEKREMYDRCGEDCVKKDGMMGGSDPFASFFGDFGFFGGGGSETRETPKGASVIMDLFVSLEELYNGNFVEITRNKPVMKSAKGTRKCNCRQEMTTRQLGPGRFQMMQSTVCDECPNVRLVNEERTLEVEIEAGMVDGQETKFIAEGEPHIDGDPGDLILRIKTMPHKTFERKGDDLYTNITISLQDALVGFSSEIEHLDGRKVLIVRDKITWPGARIRKKGEGMPNYENNSLHGNLYITFDVEFPKAELSDQDKEAIKNILKQNSINKVYNGLGGF</sequence>
<dbReference type="GO" id="GO:0051082">
    <property type="term" value="F:unfolded protein binding"/>
    <property type="evidence" value="ECO:0007669"/>
    <property type="project" value="InterPro"/>
</dbReference>
<dbReference type="CDD" id="cd06257">
    <property type="entry name" value="DnaJ"/>
    <property type="match status" value="1"/>
</dbReference>
<dbReference type="PANTHER" id="PTHR44298">
    <property type="entry name" value="DNAJ HOMOLOG SUBFAMILY B MEMBER 11"/>
    <property type="match status" value="1"/>
</dbReference>
<dbReference type="Pfam" id="PF00226">
    <property type="entry name" value="DnaJ"/>
    <property type="match status" value="1"/>
</dbReference>
<keyword evidence="1" id="KW-0732">Signal</keyword>
<dbReference type="InterPro" id="IPR008971">
    <property type="entry name" value="HSP40/DnaJ_pept-bd"/>
</dbReference>
<dbReference type="InterPro" id="IPR001623">
    <property type="entry name" value="DnaJ_domain"/>
</dbReference>
<dbReference type="EMBL" id="GEDC01003635">
    <property type="protein sequence ID" value="JAS33663.1"/>
    <property type="molecule type" value="Transcribed_RNA"/>
</dbReference>
<dbReference type="InterPro" id="IPR051736">
    <property type="entry name" value="DnaJ-B11-like"/>
</dbReference>